<dbReference type="InterPro" id="IPR025161">
    <property type="entry name" value="IS402-like_dom"/>
</dbReference>
<evidence type="ECO:0000259" key="1">
    <source>
        <dbReference type="Pfam" id="PF13340"/>
    </source>
</evidence>
<keyword evidence="3" id="KW-1185">Reference proteome</keyword>
<proteinExistence type="predicted"/>
<reference evidence="3" key="1">
    <citation type="submission" date="2016-10" db="EMBL/GenBank/DDBJ databases">
        <authorList>
            <person name="Varghese N."/>
            <person name="Submissions S."/>
        </authorList>
    </citation>
    <scope>NUCLEOTIDE SEQUENCE [LARGE SCALE GENOMIC DNA]</scope>
    <source>
        <strain evidence="3">DSM 26348</strain>
    </source>
</reference>
<dbReference type="Pfam" id="PF13340">
    <property type="entry name" value="DUF4096"/>
    <property type="match status" value="1"/>
</dbReference>
<dbReference type="EMBL" id="FOQD01000014">
    <property type="protein sequence ID" value="SFJ02654.1"/>
    <property type="molecule type" value="Genomic_DNA"/>
</dbReference>
<sequence>MPVRCSSTFHQLPEAFWERIQPLPPNYKTSFYSGRPRLPLQNVALGVPYVLRTGCQWKAMPAEFRSFPFRRRLLTTALSTSSGLSVQTQSYGEFGSGMYVLIPQAAACARVSFL</sequence>
<name>A0A1I3MZW1_9PLAN</name>
<gene>
    <name evidence="2" type="ORF">SAMN05421753_114166</name>
</gene>
<evidence type="ECO:0000313" key="3">
    <source>
        <dbReference type="Proteomes" id="UP000199518"/>
    </source>
</evidence>
<evidence type="ECO:0000313" key="2">
    <source>
        <dbReference type="EMBL" id="SFJ02654.1"/>
    </source>
</evidence>
<dbReference type="Proteomes" id="UP000199518">
    <property type="component" value="Unassembled WGS sequence"/>
</dbReference>
<protein>
    <submittedName>
        <fullName evidence="2">Putative transposase of IS4/5 family</fullName>
    </submittedName>
</protein>
<organism evidence="2 3">
    <name type="scientific">Planctomicrobium piriforme</name>
    <dbReference type="NCBI Taxonomy" id="1576369"/>
    <lineage>
        <taxon>Bacteria</taxon>
        <taxon>Pseudomonadati</taxon>
        <taxon>Planctomycetota</taxon>
        <taxon>Planctomycetia</taxon>
        <taxon>Planctomycetales</taxon>
        <taxon>Planctomycetaceae</taxon>
        <taxon>Planctomicrobium</taxon>
    </lineage>
</organism>
<feature type="domain" description="Insertion element IS402-like" evidence="1">
    <location>
        <begin position="12"/>
        <end position="66"/>
    </location>
</feature>
<accession>A0A1I3MZW1</accession>
<dbReference type="AlphaFoldDB" id="A0A1I3MZW1"/>